<feature type="domain" description="Fe/B12 periplasmic-binding" evidence="1">
    <location>
        <begin position="1"/>
        <end position="76"/>
    </location>
</feature>
<evidence type="ECO:0000313" key="2">
    <source>
        <dbReference type="EMBL" id="MBV0900435.1"/>
    </source>
</evidence>
<accession>A0AA41FXK0</accession>
<comment type="caution">
    <text evidence="2">The sequence shown here is derived from an EMBL/GenBank/DDBJ whole genome shotgun (WGS) entry which is preliminary data.</text>
</comment>
<dbReference type="InterPro" id="IPR002491">
    <property type="entry name" value="ABC_transptr_periplasmic_BD"/>
</dbReference>
<evidence type="ECO:0000259" key="1">
    <source>
        <dbReference type="PROSITE" id="PS50983"/>
    </source>
</evidence>
<proteinExistence type="predicted"/>
<protein>
    <submittedName>
        <fullName evidence="2">ABC transporter substrate-binding protein</fullName>
    </submittedName>
</protein>
<evidence type="ECO:0000313" key="3">
    <source>
        <dbReference type="Proteomes" id="UP001166304"/>
    </source>
</evidence>
<organism evidence="2 3">
    <name type="scientific">Haloarcula salina</name>
    <dbReference type="NCBI Taxonomy" id="1429914"/>
    <lineage>
        <taxon>Archaea</taxon>
        <taxon>Methanobacteriati</taxon>
        <taxon>Methanobacteriota</taxon>
        <taxon>Stenosarchaea group</taxon>
        <taxon>Halobacteria</taxon>
        <taxon>Halobacteriales</taxon>
        <taxon>Haloarculaceae</taxon>
        <taxon>Haloarcula</taxon>
    </lineage>
</organism>
<dbReference type="EMBL" id="JAHQXE010000001">
    <property type="protein sequence ID" value="MBV0900435.1"/>
    <property type="molecule type" value="Genomic_DNA"/>
</dbReference>
<dbReference type="Gene3D" id="3.40.50.1980">
    <property type="entry name" value="Nitrogenase molybdenum iron protein domain"/>
    <property type="match status" value="1"/>
</dbReference>
<dbReference type="SUPFAM" id="SSF53807">
    <property type="entry name" value="Helical backbone' metal receptor"/>
    <property type="match status" value="1"/>
</dbReference>
<reference evidence="2" key="1">
    <citation type="submission" date="2021-06" db="EMBL/GenBank/DDBJ databases">
        <title>New haloarchaea isolates fom saline soil.</title>
        <authorList>
            <person name="Duran-Viseras A."/>
            <person name="Sanchez-Porro C.S."/>
            <person name="Ventosa A."/>
        </authorList>
    </citation>
    <scope>NUCLEOTIDE SEQUENCE</scope>
    <source>
        <strain evidence="2">JCM 18369</strain>
    </source>
</reference>
<gene>
    <name evidence="2" type="ORF">KTS37_01420</name>
</gene>
<dbReference type="Proteomes" id="UP001166304">
    <property type="component" value="Unassembled WGS sequence"/>
</dbReference>
<name>A0AA41FXK0_9EURY</name>
<dbReference type="AlphaFoldDB" id="A0AA41FXK0"/>
<keyword evidence="3" id="KW-1185">Reference proteome</keyword>
<dbReference type="PROSITE" id="PS50983">
    <property type="entry name" value="FE_B12_PBP"/>
    <property type="match status" value="1"/>
</dbReference>
<sequence>MRAEDVFGDVGIDSQIALETLAEPDPDVILRTDGMTSGANWTEIKSELQADPVASEITAVENGRIHPSPFDSAAPS</sequence>
<dbReference type="Pfam" id="PF01497">
    <property type="entry name" value="Peripla_BP_2"/>
    <property type="match status" value="1"/>
</dbReference>
<dbReference type="RefSeq" id="WP_162412266.1">
    <property type="nucleotide sequence ID" value="NZ_JAHQXE010000001.1"/>
</dbReference>